<dbReference type="AlphaFoldDB" id="J9HIB7"/>
<evidence type="ECO:0000313" key="2">
    <source>
        <dbReference type="EMBL" id="EJY57614.1"/>
    </source>
</evidence>
<dbReference type="PaxDb" id="7159-AAEL017124-PA"/>
<dbReference type="Proteomes" id="UP000682892">
    <property type="component" value="Chromosome 1"/>
</dbReference>
<feature type="signal peptide" evidence="1">
    <location>
        <begin position="1"/>
        <end position="18"/>
    </location>
</feature>
<dbReference type="HOGENOM" id="CLU_3385091_0_0_1"/>
<sequence>MQCMLLLSWALRISYLLQYPYHLVTSNRSDQPS</sequence>
<reference evidence="2" key="1">
    <citation type="submission" date="2005-10" db="EMBL/GenBank/DDBJ databases">
        <authorList>
            <person name="Loftus B.J."/>
            <person name="Nene V.M."/>
            <person name="Hannick L.I."/>
            <person name="Bidwell S."/>
            <person name="Haas B."/>
            <person name="Amedeo P."/>
            <person name="Orvis J."/>
            <person name="Wortman J.R."/>
            <person name="White O.R."/>
            <person name="Salzberg S."/>
            <person name="Shumway M."/>
            <person name="Koo H."/>
            <person name="Zhao Y."/>
            <person name="Holmes M."/>
            <person name="Miller J."/>
            <person name="Schatz M."/>
            <person name="Pop M."/>
            <person name="Pai G."/>
            <person name="Utterback T."/>
            <person name="Rogers Y.-H."/>
            <person name="Kravitz S."/>
            <person name="Fraser C.M."/>
        </authorList>
    </citation>
    <scope>NUCLEOTIDE SEQUENCE</scope>
    <source>
        <strain evidence="2">Liverpool</strain>
    </source>
</reference>
<evidence type="ECO:0000256" key="1">
    <source>
        <dbReference type="SAM" id="SignalP"/>
    </source>
</evidence>
<proteinExistence type="predicted"/>
<gene>
    <name evidence="2" type="ORF">AaeL_AAEL017124</name>
</gene>
<evidence type="ECO:0000313" key="3">
    <source>
        <dbReference type="Proteomes" id="UP000682892"/>
    </source>
</evidence>
<name>J9HIB7_AEDAE</name>
<reference evidence="2" key="2">
    <citation type="journal article" date="2007" name="Science">
        <title>Genome sequence of Aedes aegypti, a major arbovirus vector.</title>
        <authorList>
            <person name="Nene V."/>
            <person name="Wortman J.R."/>
            <person name="Lawson D."/>
            <person name="Haas B."/>
            <person name="Kodira C."/>
            <person name="Tu Z.J."/>
            <person name="Loftus B."/>
            <person name="Xi Z."/>
            <person name="Megy K."/>
            <person name="Grabherr M."/>
            <person name="Ren Q."/>
            <person name="Zdobnov E.M."/>
            <person name="Lobo N.F."/>
            <person name="Campbell K.S."/>
            <person name="Brown S.E."/>
            <person name="Bonaldo M.F."/>
            <person name="Zhu J."/>
            <person name="Sinkins S.P."/>
            <person name="Hogenkamp D.G."/>
            <person name="Amedeo P."/>
            <person name="Arensburger P."/>
            <person name="Atkinson P.W."/>
            <person name="Bidwell S."/>
            <person name="Biedler J."/>
            <person name="Birney E."/>
            <person name="Bruggner R.V."/>
            <person name="Costas J."/>
            <person name="Coy M.R."/>
            <person name="Crabtree J."/>
            <person name="Crawford M."/>
            <person name="Debruyn B."/>
            <person name="Decaprio D."/>
            <person name="Eiglmeier K."/>
            <person name="Eisenstadt E."/>
            <person name="El-Dorry H."/>
            <person name="Gelbart W.M."/>
            <person name="Gomes S.L."/>
            <person name="Hammond M."/>
            <person name="Hannick L.I."/>
            <person name="Hogan J.R."/>
            <person name="Holmes M.H."/>
            <person name="Jaffe D."/>
            <person name="Johnston J.S."/>
            <person name="Kennedy R.C."/>
            <person name="Koo H."/>
            <person name="Kravitz S."/>
            <person name="Kriventseva E.V."/>
            <person name="Kulp D."/>
            <person name="Labutti K."/>
            <person name="Lee E."/>
            <person name="Li S."/>
            <person name="Lovin D.D."/>
            <person name="Mao C."/>
            <person name="Mauceli E."/>
            <person name="Menck C.F."/>
            <person name="Miller J.R."/>
            <person name="Montgomery P."/>
            <person name="Mori A."/>
            <person name="Nascimento A.L."/>
            <person name="Naveira H.F."/>
            <person name="Nusbaum C."/>
            <person name="O'leary S."/>
            <person name="Orvis J."/>
            <person name="Pertea M."/>
            <person name="Quesneville H."/>
            <person name="Reidenbach K.R."/>
            <person name="Rogers Y.H."/>
            <person name="Roth C.W."/>
            <person name="Schneider J.R."/>
            <person name="Schatz M."/>
            <person name="Shumway M."/>
            <person name="Stanke M."/>
            <person name="Stinson E.O."/>
            <person name="Tubio J.M."/>
            <person name="Vanzee J.P."/>
            <person name="Verjovski-Almeida S."/>
            <person name="Werner D."/>
            <person name="White O."/>
            <person name="Wyder S."/>
            <person name="Zeng Q."/>
            <person name="Zhao Q."/>
            <person name="Zhao Y."/>
            <person name="Hill C.A."/>
            <person name="Raikhel A.S."/>
            <person name="Soares M.B."/>
            <person name="Knudson D.L."/>
            <person name="Lee N.H."/>
            <person name="Galagan J."/>
            <person name="Salzberg S.L."/>
            <person name="Paulsen I.T."/>
            <person name="Dimopoulos G."/>
            <person name="Collins F.H."/>
            <person name="Birren B."/>
            <person name="Fraser-Liggett C.M."/>
            <person name="Severson D.W."/>
        </authorList>
    </citation>
    <scope>NUCLEOTIDE SEQUENCE [LARGE SCALE GENOMIC DNA]</scope>
    <source>
        <strain evidence="2">Liverpool</strain>
    </source>
</reference>
<accession>J9HIB7</accession>
<organism evidence="2 3">
    <name type="scientific">Aedes aegypti</name>
    <name type="common">Yellowfever mosquito</name>
    <name type="synonym">Culex aegypti</name>
    <dbReference type="NCBI Taxonomy" id="7159"/>
    <lineage>
        <taxon>Eukaryota</taxon>
        <taxon>Metazoa</taxon>
        <taxon>Ecdysozoa</taxon>
        <taxon>Arthropoda</taxon>
        <taxon>Hexapoda</taxon>
        <taxon>Insecta</taxon>
        <taxon>Pterygota</taxon>
        <taxon>Neoptera</taxon>
        <taxon>Endopterygota</taxon>
        <taxon>Diptera</taxon>
        <taxon>Nematocera</taxon>
        <taxon>Culicoidea</taxon>
        <taxon>Culicidae</taxon>
        <taxon>Culicinae</taxon>
        <taxon>Aedini</taxon>
        <taxon>Aedes</taxon>
        <taxon>Stegomyia</taxon>
    </lineage>
</organism>
<protein>
    <submittedName>
        <fullName evidence="2">AAEL017124-PA</fullName>
    </submittedName>
</protein>
<dbReference type="EMBL" id="CH477366">
    <property type="protein sequence ID" value="EJY57614.1"/>
    <property type="molecule type" value="Genomic_DNA"/>
</dbReference>
<feature type="chain" id="PRO_5014305593" evidence="1">
    <location>
        <begin position="19"/>
        <end position="33"/>
    </location>
</feature>
<keyword evidence="1" id="KW-0732">Signal</keyword>
<reference evidence="2" key="3">
    <citation type="submission" date="2012-09" db="EMBL/GenBank/DDBJ databases">
        <authorList>
            <consortium name="VectorBase"/>
        </authorList>
    </citation>
    <scope>NUCLEOTIDE SEQUENCE</scope>
    <source>
        <strain evidence="2">Liverpool</strain>
    </source>
</reference>